<evidence type="ECO:0000313" key="2">
    <source>
        <dbReference type="WBParaSite" id="jg10053"/>
    </source>
</evidence>
<protein>
    <submittedName>
        <fullName evidence="2">Uncharacterized protein</fullName>
    </submittedName>
</protein>
<name>A0A915CKW7_9BILA</name>
<dbReference type="WBParaSite" id="jg10053">
    <property type="protein sequence ID" value="jg10053"/>
    <property type="gene ID" value="jg10053"/>
</dbReference>
<sequence length="232" mass="27460">METKYHMSREWRFITIVENENQLEEMRLTRKVYSVCKTFNGDKLKYRCTAFRRTDCKYLMCSIRDDGGKYEIYEKGSTIIYLGCLLKQEFVLGRIGQPQPCSKIYETIQNVEYEKMFVGEDVQEQRFSAPIRFKRAKKNLSIGQLFHMGPGWTFFGTSQHIVQNFWRRKDEISMFDVCPQQMLLHACVLHTNQGNYELYKYGQHIIQIELLTAISDRKTLPVPKSLLILNLH</sequence>
<evidence type="ECO:0000313" key="1">
    <source>
        <dbReference type="Proteomes" id="UP000887574"/>
    </source>
</evidence>
<dbReference type="AlphaFoldDB" id="A0A915CKW7"/>
<proteinExistence type="predicted"/>
<organism evidence="1 2">
    <name type="scientific">Ditylenchus dipsaci</name>
    <dbReference type="NCBI Taxonomy" id="166011"/>
    <lineage>
        <taxon>Eukaryota</taxon>
        <taxon>Metazoa</taxon>
        <taxon>Ecdysozoa</taxon>
        <taxon>Nematoda</taxon>
        <taxon>Chromadorea</taxon>
        <taxon>Rhabditida</taxon>
        <taxon>Tylenchina</taxon>
        <taxon>Tylenchomorpha</taxon>
        <taxon>Sphaerularioidea</taxon>
        <taxon>Anguinidae</taxon>
        <taxon>Anguininae</taxon>
        <taxon>Ditylenchus</taxon>
    </lineage>
</organism>
<accession>A0A915CKW7</accession>
<keyword evidence="1" id="KW-1185">Reference proteome</keyword>
<dbReference type="Proteomes" id="UP000887574">
    <property type="component" value="Unplaced"/>
</dbReference>
<reference evidence="2" key="1">
    <citation type="submission" date="2022-11" db="UniProtKB">
        <authorList>
            <consortium name="WormBaseParasite"/>
        </authorList>
    </citation>
    <scope>IDENTIFICATION</scope>
</reference>